<feature type="non-terminal residue" evidence="2">
    <location>
        <position position="1"/>
    </location>
</feature>
<dbReference type="PANTHER" id="PTHR33776:SF4">
    <property type="entry name" value="ENDONUCLEASE_EXONUCLEASE_PHOSPHATASE DOMAIN-CONTAINING PROTEIN"/>
    <property type="match status" value="1"/>
</dbReference>
<feature type="domain" description="Endonuclease/exonuclease/phosphatase" evidence="1">
    <location>
        <begin position="12"/>
        <end position="144"/>
    </location>
</feature>
<dbReference type="InterPro" id="IPR036691">
    <property type="entry name" value="Endo/exonu/phosph_ase_sf"/>
</dbReference>
<accession>A0A1B6EE65</accession>
<dbReference type="EMBL" id="GEDC01001128">
    <property type="protein sequence ID" value="JAS36170.1"/>
    <property type="molecule type" value="Transcribed_RNA"/>
</dbReference>
<dbReference type="GO" id="GO:0003824">
    <property type="term" value="F:catalytic activity"/>
    <property type="evidence" value="ECO:0007669"/>
    <property type="project" value="InterPro"/>
</dbReference>
<dbReference type="Pfam" id="PF03372">
    <property type="entry name" value="Exo_endo_phos"/>
    <property type="match status" value="1"/>
</dbReference>
<feature type="non-terminal residue" evidence="2">
    <location>
        <position position="158"/>
    </location>
</feature>
<dbReference type="Gene3D" id="3.60.10.10">
    <property type="entry name" value="Endonuclease/exonuclease/phosphatase"/>
    <property type="match status" value="1"/>
</dbReference>
<dbReference type="PANTHER" id="PTHR33776">
    <property type="entry name" value="ENDO/EXONUCLEASE/PHOSPHATASE DOMAIN-CONTAINING PROTEIN"/>
    <property type="match status" value="1"/>
</dbReference>
<dbReference type="AlphaFoldDB" id="A0A1B6EE65"/>
<proteinExistence type="predicted"/>
<protein>
    <recommendedName>
        <fullName evidence="1">Endonuclease/exonuclease/phosphatase domain-containing protein</fullName>
    </recommendedName>
</protein>
<dbReference type="InterPro" id="IPR005135">
    <property type="entry name" value="Endo/exonuclease/phosphatase"/>
</dbReference>
<dbReference type="SUPFAM" id="SSF56219">
    <property type="entry name" value="DNase I-like"/>
    <property type="match status" value="1"/>
</dbReference>
<evidence type="ECO:0000313" key="2">
    <source>
        <dbReference type="EMBL" id="JAS36170.1"/>
    </source>
</evidence>
<gene>
    <name evidence="2" type="ORF">g.41929</name>
</gene>
<name>A0A1B6EE65_9HEMI</name>
<sequence length="158" mass="18011">RSLSNKLHFLNLNSANADIFCISETWLNGASNFYLKGFDIVRLDRNDKRAGGVAILIKNSVKYKVKQLDYNCNNKLEICAVELFLAEDTFVLVSCYRPPNSQFISQVEWTEFFKQFKRKFLVTGDFNAHHLLWGGENNCHNGVSLEEGISRADVAVLN</sequence>
<evidence type="ECO:0000259" key="1">
    <source>
        <dbReference type="Pfam" id="PF03372"/>
    </source>
</evidence>
<organism evidence="2">
    <name type="scientific">Clastoptera arizonana</name>
    <name type="common">Arizona spittle bug</name>
    <dbReference type="NCBI Taxonomy" id="38151"/>
    <lineage>
        <taxon>Eukaryota</taxon>
        <taxon>Metazoa</taxon>
        <taxon>Ecdysozoa</taxon>
        <taxon>Arthropoda</taxon>
        <taxon>Hexapoda</taxon>
        <taxon>Insecta</taxon>
        <taxon>Pterygota</taxon>
        <taxon>Neoptera</taxon>
        <taxon>Paraneoptera</taxon>
        <taxon>Hemiptera</taxon>
        <taxon>Auchenorrhyncha</taxon>
        <taxon>Cercopoidea</taxon>
        <taxon>Clastopteridae</taxon>
        <taxon>Clastoptera</taxon>
    </lineage>
</organism>
<reference evidence="2" key="1">
    <citation type="submission" date="2015-12" db="EMBL/GenBank/DDBJ databases">
        <title>De novo transcriptome assembly of four potential Pierce s Disease insect vectors from Arizona vineyards.</title>
        <authorList>
            <person name="Tassone E.E."/>
        </authorList>
    </citation>
    <scope>NUCLEOTIDE SEQUENCE</scope>
</reference>